<organism evidence="1 2">
    <name type="scientific">Nocardioides currus</name>
    <dbReference type="NCBI Taxonomy" id="2133958"/>
    <lineage>
        <taxon>Bacteria</taxon>
        <taxon>Bacillati</taxon>
        <taxon>Actinomycetota</taxon>
        <taxon>Actinomycetes</taxon>
        <taxon>Propionibacteriales</taxon>
        <taxon>Nocardioidaceae</taxon>
        <taxon>Nocardioides</taxon>
    </lineage>
</organism>
<reference evidence="1 2" key="1">
    <citation type="submission" date="2018-03" db="EMBL/GenBank/DDBJ databases">
        <authorList>
            <person name="Keele B.F."/>
        </authorList>
    </citation>
    <scope>NUCLEOTIDE SEQUENCE [LARGE SCALE GENOMIC DNA]</scope>
    <source>
        <strain evidence="1 2">IB-3</strain>
    </source>
</reference>
<dbReference type="AlphaFoldDB" id="A0A2R7Z0F2"/>
<accession>A0A2R7Z0F2</accession>
<dbReference type="Proteomes" id="UP000244867">
    <property type="component" value="Unassembled WGS sequence"/>
</dbReference>
<proteinExistence type="predicted"/>
<evidence type="ECO:0000313" key="1">
    <source>
        <dbReference type="EMBL" id="PUA82097.1"/>
    </source>
</evidence>
<protein>
    <submittedName>
        <fullName evidence="1">Uncharacterized protein</fullName>
    </submittedName>
</protein>
<gene>
    <name evidence="1" type="ORF">C7S10_08760</name>
</gene>
<keyword evidence="2" id="KW-1185">Reference proteome</keyword>
<name>A0A2R7Z0F2_9ACTN</name>
<dbReference type="EMBL" id="PYXZ01000002">
    <property type="protein sequence ID" value="PUA82097.1"/>
    <property type="molecule type" value="Genomic_DNA"/>
</dbReference>
<comment type="caution">
    <text evidence="1">The sequence shown here is derived from an EMBL/GenBank/DDBJ whole genome shotgun (WGS) entry which is preliminary data.</text>
</comment>
<evidence type="ECO:0000313" key="2">
    <source>
        <dbReference type="Proteomes" id="UP000244867"/>
    </source>
</evidence>
<sequence>MLDLARFVDRDDAIALATNECPKTYTEVAKTYMGPVVTEVFGSFISRMRGLHEGIVRELAANNPHAVLPLLRAWVEVNTIGLYVARNPGYADVVLYGPGPGRPARKSFSSLFHAVKDEVAQLGLVYKDLSDYAHFGTLGVGNTYVVASMEDRLIT</sequence>